<dbReference type="AlphaFoldDB" id="A0A317C3K4"/>
<comment type="caution">
    <text evidence="1">The sequence shown here is derived from an EMBL/GenBank/DDBJ whole genome shotgun (WGS) entry which is preliminary data.</text>
</comment>
<accession>A0A317C3K4</accession>
<organism evidence="1 2">
    <name type="scientific">Leucothrix arctica</name>
    <dbReference type="NCBI Taxonomy" id="1481894"/>
    <lineage>
        <taxon>Bacteria</taxon>
        <taxon>Pseudomonadati</taxon>
        <taxon>Pseudomonadota</taxon>
        <taxon>Gammaproteobacteria</taxon>
        <taxon>Thiotrichales</taxon>
        <taxon>Thiotrichaceae</taxon>
        <taxon>Leucothrix</taxon>
    </lineage>
</organism>
<dbReference type="InterPro" id="IPR025591">
    <property type="entry name" value="RloB"/>
</dbReference>
<sequence length="215" mass="24304">MARKPKSSKRKKAEKEPYDKVLIVCEGEKTEPHYFQEIQSHYQISSLNIVIDGDSGSNPSSVVSHAKALAKREEKRDSPFDKVYCVIDRDNHPCYDSALAQIKAQKGDVFQSAQSVPSFEFWLLLHFEYTTRGYVSQQGNSVGAQVLSDLKKQDGMSQYDKGEKGSFKRLFDRLETAKTNATRGLVAAERNDTDNPSTHVHLLVEYLQRIKGSNE</sequence>
<evidence type="ECO:0000313" key="2">
    <source>
        <dbReference type="Proteomes" id="UP000245506"/>
    </source>
</evidence>
<dbReference type="RefSeq" id="WP_109826836.1">
    <property type="nucleotide sequence ID" value="NZ_QGKL01000043.1"/>
</dbReference>
<evidence type="ECO:0000313" key="1">
    <source>
        <dbReference type="EMBL" id="PWQ93204.1"/>
    </source>
</evidence>
<keyword evidence="2" id="KW-1185">Reference proteome</keyword>
<gene>
    <name evidence="1" type="ORF">DKT75_21190</name>
</gene>
<dbReference type="EMBL" id="QGKL01000043">
    <property type="protein sequence ID" value="PWQ93204.1"/>
    <property type="molecule type" value="Genomic_DNA"/>
</dbReference>
<name>A0A317C3K4_9GAMM</name>
<protein>
    <submittedName>
        <fullName evidence="1">CRISPR-associated protein</fullName>
    </submittedName>
</protein>
<dbReference type="Pfam" id="PF13707">
    <property type="entry name" value="RloB"/>
    <property type="match status" value="1"/>
</dbReference>
<dbReference type="OrthoDB" id="9796523at2"/>
<proteinExistence type="predicted"/>
<dbReference type="Proteomes" id="UP000245506">
    <property type="component" value="Unassembled WGS sequence"/>
</dbReference>
<reference evidence="1 2" key="1">
    <citation type="submission" date="2018-05" db="EMBL/GenBank/DDBJ databases">
        <title>Leucothrix arctica sp. nov., isolated from Arctic seawater.</title>
        <authorList>
            <person name="Choi A."/>
            <person name="Baek K."/>
        </authorList>
    </citation>
    <scope>NUCLEOTIDE SEQUENCE [LARGE SCALE GENOMIC DNA]</scope>
    <source>
        <strain evidence="1 2">IMCC9719</strain>
    </source>
</reference>